<dbReference type="EMBL" id="CAJQZP010001172">
    <property type="protein sequence ID" value="CAG5025069.1"/>
    <property type="molecule type" value="Genomic_DNA"/>
</dbReference>
<gene>
    <name evidence="1" type="ORF">PAPOLLO_LOCUS18260</name>
</gene>
<name>A0A8S3XKB3_PARAO</name>
<evidence type="ECO:0000313" key="2">
    <source>
        <dbReference type="Proteomes" id="UP000691718"/>
    </source>
</evidence>
<reference evidence="1" key="1">
    <citation type="submission" date="2021-04" db="EMBL/GenBank/DDBJ databases">
        <authorList>
            <person name="Tunstrom K."/>
        </authorList>
    </citation>
    <scope>NUCLEOTIDE SEQUENCE</scope>
</reference>
<proteinExistence type="predicted"/>
<dbReference type="OrthoDB" id="10449126at2759"/>
<protein>
    <submittedName>
        <fullName evidence="1">(apollo) hypothetical protein</fullName>
    </submittedName>
</protein>
<evidence type="ECO:0000313" key="1">
    <source>
        <dbReference type="EMBL" id="CAG5025069.1"/>
    </source>
</evidence>
<accession>A0A8S3XKB3</accession>
<sequence>MRNDRRQRNKKKANEEISKILFSEKFYKFDSEDTIVENKENDQELIDILVRQHGGGSIGNRTYITAEIEKILTELDN</sequence>
<dbReference type="AlphaFoldDB" id="A0A8S3XKB3"/>
<dbReference type="Proteomes" id="UP000691718">
    <property type="component" value="Unassembled WGS sequence"/>
</dbReference>
<organism evidence="1 2">
    <name type="scientific">Parnassius apollo</name>
    <name type="common">Apollo butterfly</name>
    <name type="synonym">Papilio apollo</name>
    <dbReference type="NCBI Taxonomy" id="110799"/>
    <lineage>
        <taxon>Eukaryota</taxon>
        <taxon>Metazoa</taxon>
        <taxon>Ecdysozoa</taxon>
        <taxon>Arthropoda</taxon>
        <taxon>Hexapoda</taxon>
        <taxon>Insecta</taxon>
        <taxon>Pterygota</taxon>
        <taxon>Neoptera</taxon>
        <taxon>Endopterygota</taxon>
        <taxon>Lepidoptera</taxon>
        <taxon>Glossata</taxon>
        <taxon>Ditrysia</taxon>
        <taxon>Papilionoidea</taxon>
        <taxon>Papilionidae</taxon>
        <taxon>Parnassiinae</taxon>
        <taxon>Parnassini</taxon>
        <taxon>Parnassius</taxon>
        <taxon>Parnassius</taxon>
    </lineage>
</organism>
<keyword evidence="2" id="KW-1185">Reference proteome</keyword>
<comment type="caution">
    <text evidence="1">The sequence shown here is derived from an EMBL/GenBank/DDBJ whole genome shotgun (WGS) entry which is preliminary data.</text>
</comment>